<keyword evidence="3" id="KW-0690">Ribosome biogenesis</keyword>
<dbReference type="Gene3D" id="2.40.30.10">
    <property type="entry name" value="Translation factors"/>
    <property type="match status" value="1"/>
</dbReference>
<dbReference type="CDD" id="cd01885">
    <property type="entry name" value="EF2"/>
    <property type="match status" value="1"/>
</dbReference>
<dbReference type="PANTHER" id="PTHR42908:SF3">
    <property type="entry name" value="ELONGATION FACTOR-LIKE GTPASE 1"/>
    <property type="match status" value="1"/>
</dbReference>
<dbReference type="InterPro" id="IPR020568">
    <property type="entry name" value="Ribosomal_Su5_D2-typ_SF"/>
</dbReference>
<comment type="catalytic activity">
    <reaction evidence="7">
        <text>GTP + H2O = GDP + phosphate + H(+)</text>
        <dbReference type="Rhea" id="RHEA:19669"/>
        <dbReference type="ChEBI" id="CHEBI:15377"/>
        <dbReference type="ChEBI" id="CHEBI:15378"/>
        <dbReference type="ChEBI" id="CHEBI:37565"/>
        <dbReference type="ChEBI" id="CHEBI:43474"/>
        <dbReference type="ChEBI" id="CHEBI:58189"/>
    </reaction>
</comment>
<dbReference type="GO" id="GO:1990904">
    <property type="term" value="C:ribonucleoprotein complex"/>
    <property type="evidence" value="ECO:0007669"/>
    <property type="project" value="TreeGrafter"/>
</dbReference>
<evidence type="ECO:0000256" key="5">
    <source>
        <dbReference type="ARBA" id="ARBA00022801"/>
    </source>
</evidence>
<dbReference type="Gene3D" id="3.40.50.300">
    <property type="entry name" value="P-loop containing nucleotide triphosphate hydrolases"/>
    <property type="match status" value="1"/>
</dbReference>
<dbReference type="VEuPathDB" id="FungiDB:CNAG_00044"/>
<dbReference type="FunFam" id="3.30.70.870:FF:000002">
    <property type="entry name" value="Translation elongation factor 2"/>
    <property type="match status" value="1"/>
</dbReference>
<dbReference type="CDD" id="cd01681">
    <property type="entry name" value="aeEF2_snRNP_like_IV"/>
    <property type="match status" value="1"/>
</dbReference>
<dbReference type="SMART" id="SM00838">
    <property type="entry name" value="EFG_C"/>
    <property type="match status" value="1"/>
</dbReference>
<organism evidence="12 13">
    <name type="scientific">Cryptococcus neoformans (strain H99 / ATCC 208821 / CBS 10515 / FGSC 9487)</name>
    <name type="common">Cryptococcus neoformans var. grubii serotype A</name>
    <dbReference type="NCBI Taxonomy" id="235443"/>
    <lineage>
        <taxon>Eukaryota</taxon>
        <taxon>Fungi</taxon>
        <taxon>Dikarya</taxon>
        <taxon>Basidiomycota</taxon>
        <taxon>Agaricomycotina</taxon>
        <taxon>Tremellomycetes</taxon>
        <taxon>Tremellales</taxon>
        <taxon>Cryptococcaceae</taxon>
        <taxon>Cryptococcus</taxon>
        <taxon>Cryptococcus neoformans species complex</taxon>
    </lineage>
</organism>
<dbReference type="PRINTS" id="PR00315">
    <property type="entry name" value="ELONGATNFCT"/>
</dbReference>
<evidence type="ECO:0000256" key="2">
    <source>
        <dbReference type="ARBA" id="ARBA00022490"/>
    </source>
</evidence>
<dbReference type="EMBL" id="CP003820">
    <property type="protein sequence ID" value="AFR92182.1"/>
    <property type="molecule type" value="Genomic_DNA"/>
</dbReference>
<sequence>MSNTFAVPLQNTRNVTIVAHVDHGKTSFADSLLSSNNIISSRMAGKLRFLDSREDEQERGITMESSAVSLRFDMTRLSPDGTSSIQQCICNVIDTPGHVDFASEVSTASRLCDGALVLVDVWEGVATQTIAVLRQAWMDKLKPLLVINKMDRLITELKLSPSEAYHHISQLIEQVNAVMGSFYASERMEDDLRWREEREKRLAARKEQQGEDLDDDEEYEEKEDEDIYFAPDRGNVLFASAIDGWAFRLGKFARLYAEKLKIKEGNLRRVLWGDWYLDPKTKRVVGRKKLAGRNLKPMFVQFVLENIWRVYDTVLNEHNPDAVQKIVTALNVRITPRDLRSKDTRNLLNLIMQQWLPLSTATFQSIIEVIPPPPSAQAVRLPYMLHPEKAKAAAASGGLKAENELERGLYECDQGEGAEVVAYVSKMFAVRKGDLPEYKPKEMTAEEMRARGREERERRAALVTERQAKGEGLDGQPLPEDLTKPLESLSLENSESATSEKQAADDSDSEVLLGFSRIFSSTLHRGTSLLAILPKFDPSLPSSHSHNAKYIVPVVASDLYMMMGRELVSVDSVPAGHVCAIGGLNMAVPRSATLWAPDAKGVEEGFGKEALVNLAGVGIGASAIVRVALEPENPSDMPKLIRGLQILNQADPCAEYLVQESGEHVIITAGELHLERCLKDLRERFAKCPIQQSAPIVPFRETAVKAPDMVSPKTAGAPRGTINGTVLNGLVKFRLRAMPLPEGVETFLLSQQGAISKMLVRERGDKEDEEETDVQEGTEGGSAESEGPEGQQEARQLSPEEFWTELERLLNKAGGDWTGAADRVWSFGPKRVGANLLLDPVGTKHLRLRRREQLFTQARAQGQSADDALLSTDHAVAADQLASLSSTTSSDNEAARAELRLLRDYESSIETGFQLSTFQGPLCAEPVVGMAWVVENVELDKQGMESEQGKGQVVGGALISAVRDACRQGLLDWSPRIKLAMYTCDIQASTDVLGKVYGVVARRRGRIVSEEMKEGTSFFTIRSMLPVVESFGFADEIRTRTSGAASPQLIFSGYETLDLDPFWVPTTQEELEDLGEKADKANVAKAYVDGVRKRKGMFVERKIVEFAEKQRTLKK</sequence>
<dbReference type="FunFam" id="3.90.1430.10:FF:000002">
    <property type="entry name" value="Elongation factor like GTPase 1"/>
    <property type="match status" value="1"/>
</dbReference>
<evidence type="ECO:0000256" key="9">
    <source>
        <dbReference type="ARBA" id="ARBA00081809"/>
    </source>
</evidence>
<dbReference type="InterPro" id="IPR027417">
    <property type="entry name" value="P-loop_NTPase"/>
</dbReference>
<evidence type="ECO:0000259" key="11">
    <source>
        <dbReference type="PROSITE" id="PS51722"/>
    </source>
</evidence>
<dbReference type="GO" id="GO:0043022">
    <property type="term" value="F:ribosome binding"/>
    <property type="evidence" value="ECO:0007669"/>
    <property type="project" value="TreeGrafter"/>
</dbReference>
<dbReference type="SUPFAM" id="SSF50447">
    <property type="entry name" value="Translation proteins"/>
    <property type="match status" value="1"/>
</dbReference>
<dbReference type="RefSeq" id="XP_012046485.1">
    <property type="nucleotide sequence ID" value="XM_012191095.1"/>
</dbReference>
<dbReference type="InterPro" id="IPR000795">
    <property type="entry name" value="T_Tr_GTP-bd_dom"/>
</dbReference>
<dbReference type="Gene3D" id="3.30.70.870">
    <property type="entry name" value="Elongation Factor G (Translational Gtpase), domain 3"/>
    <property type="match status" value="1"/>
</dbReference>
<evidence type="ECO:0000256" key="8">
    <source>
        <dbReference type="ARBA" id="ARBA00068031"/>
    </source>
</evidence>
<evidence type="ECO:0000256" key="3">
    <source>
        <dbReference type="ARBA" id="ARBA00022517"/>
    </source>
</evidence>
<dbReference type="InterPro" id="IPR005225">
    <property type="entry name" value="Small_GTP-bd"/>
</dbReference>
<dbReference type="KEGG" id="cng:CNAG_00044"/>
<evidence type="ECO:0000313" key="13">
    <source>
        <dbReference type="Proteomes" id="UP000010091"/>
    </source>
</evidence>
<dbReference type="FunFam" id="3.30.70.240:FF:000006">
    <property type="entry name" value="Elongation factor like GTPase 1"/>
    <property type="match status" value="1"/>
</dbReference>
<dbReference type="InterPro" id="IPR000640">
    <property type="entry name" value="EFG_V-like"/>
</dbReference>
<dbReference type="NCBIfam" id="TIGR00231">
    <property type="entry name" value="small_GTP"/>
    <property type="match status" value="1"/>
</dbReference>
<dbReference type="PANTHER" id="PTHR42908">
    <property type="entry name" value="TRANSLATION ELONGATION FACTOR-RELATED"/>
    <property type="match status" value="1"/>
</dbReference>
<evidence type="ECO:0000256" key="4">
    <source>
        <dbReference type="ARBA" id="ARBA00022741"/>
    </source>
</evidence>
<gene>
    <name evidence="12" type="ORF">CNAG_00044</name>
</gene>
<dbReference type="InterPro" id="IPR056752">
    <property type="entry name" value="EFL1"/>
</dbReference>
<dbReference type="AlphaFoldDB" id="J9VD30"/>
<reference evidence="12 13" key="1">
    <citation type="journal article" date="2014" name="PLoS Genet.">
        <title>Analysis of the genome and transcriptome of Cryptococcus neoformans var. grubii reveals complex RNA expression and microevolution leading to virulence attenuation.</title>
        <authorList>
            <person name="Janbon G."/>
            <person name="Ormerod K.L."/>
            <person name="Paulet D."/>
            <person name="Byrnes E.J.III."/>
            <person name="Yadav V."/>
            <person name="Chatterjee G."/>
            <person name="Mullapudi N."/>
            <person name="Hon C.C."/>
            <person name="Billmyre R.B."/>
            <person name="Brunel F."/>
            <person name="Bahn Y.S."/>
            <person name="Chen W."/>
            <person name="Chen Y."/>
            <person name="Chow E.W."/>
            <person name="Coppee J.Y."/>
            <person name="Floyd-Averette A."/>
            <person name="Gaillardin C."/>
            <person name="Gerik K.J."/>
            <person name="Goldberg J."/>
            <person name="Gonzalez-Hilarion S."/>
            <person name="Gujja S."/>
            <person name="Hamlin J.L."/>
            <person name="Hsueh Y.P."/>
            <person name="Ianiri G."/>
            <person name="Jones S."/>
            <person name="Kodira C.D."/>
            <person name="Kozubowski L."/>
            <person name="Lam W."/>
            <person name="Marra M."/>
            <person name="Mesner L.D."/>
            <person name="Mieczkowski P.A."/>
            <person name="Moyrand F."/>
            <person name="Nielsen K."/>
            <person name="Proux C."/>
            <person name="Rossignol T."/>
            <person name="Schein J.E."/>
            <person name="Sun S."/>
            <person name="Wollschlaeger C."/>
            <person name="Wood I.A."/>
            <person name="Zeng Q."/>
            <person name="Neuveglise C."/>
            <person name="Newlon C.S."/>
            <person name="Perfect J.R."/>
            <person name="Lodge J.K."/>
            <person name="Idnurm A."/>
            <person name="Stajich J.E."/>
            <person name="Kronstad J.W."/>
            <person name="Sanyal K."/>
            <person name="Heitman J."/>
            <person name="Fraser J.A."/>
            <person name="Cuomo C.A."/>
            <person name="Dietrich F.S."/>
        </authorList>
    </citation>
    <scope>NUCLEOTIDE SEQUENCE [LARGE SCALE GENOMIC DNA]</scope>
    <source>
        <strain evidence="13">H99 / ATCC 208821 / CBS 10515 / FGSC 9487</strain>
    </source>
</reference>
<keyword evidence="13" id="KW-1185">Reference proteome</keyword>
<dbReference type="CDD" id="cd16261">
    <property type="entry name" value="EF2_snRNP_III"/>
    <property type="match status" value="1"/>
</dbReference>
<dbReference type="SUPFAM" id="SSF54211">
    <property type="entry name" value="Ribosomal protein S5 domain 2-like"/>
    <property type="match status" value="1"/>
</dbReference>
<dbReference type="HOGENOM" id="CLU_002794_3_1_1"/>
<keyword evidence="5" id="KW-0378">Hydrolase</keyword>
<keyword evidence="4" id="KW-0547">Nucleotide-binding</keyword>
<feature type="domain" description="Tr-type G" evidence="11">
    <location>
        <begin position="10"/>
        <end position="268"/>
    </location>
</feature>
<feature type="compositionally biased region" description="Acidic residues" evidence="10">
    <location>
        <begin position="767"/>
        <end position="776"/>
    </location>
</feature>
<feature type="region of interest" description="Disordered" evidence="10">
    <location>
        <begin position="441"/>
        <end position="483"/>
    </location>
</feature>
<keyword evidence="6" id="KW-0342">GTP-binding</keyword>
<evidence type="ECO:0000256" key="7">
    <source>
        <dbReference type="ARBA" id="ARBA00048548"/>
    </source>
</evidence>
<dbReference type="PROSITE" id="PS51722">
    <property type="entry name" value="G_TR_2"/>
    <property type="match status" value="1"/>
</dbReference>
<dbReference type="Gene3D" id="3.30.70.240">
    <property type="match status" value="1"/>
</dbReference>
<dbReference type="OrthoDB" id="364892at2759"/>
<dbReference type="SUPFAM" id="SSF52540">
    <property type="entry name" value="P-loop containing nucleoside triphosphate hydrolases"/>
    <property type="match status" value="1"/>
</dbReference>
<protein>
    <recommendedName>
        <fullName evidence="8">Ribosome assembly protein 1</fullName>
    </recommendedName>
    <alternativeName>
        <fullName evidence="9">Elongation factor-like 1</fullName>
    </alternativeName>
</protein>
<dbReference type="InterPro" id="IPR009000">
    <property type="entry name" value="Transl_B-barrel_sf"/>
</dbReference>
<accession>J9VD30</accession>
<dbReference type="Pfam" id="PF25118">
    <property type="entry name" value="EFL1"/>
    <property type="match status" value="1"/>
</dbReference>
<feature type="compositionally biased region" description="Low complexity" evidence="10">
    <location>
        <begin position="777"/>
        <end position="794"/>
    </location>
</feature>
<feature type="region of interest" description="Disordered" evidence="10">
    <location>
        <begin position="761"/>
        <end position="797"/>
    </location>
</feature>
<dbReference type="Pfam" id="PF00679">
    <property type="entry name" value="EFG_C"/>
    <property type="match status" value="1"/>
</dbReference>
<dbReference type="GO" id="GO:0005525">
    <property type="term" value="F:GTP binding"/>
    <property type="evidence" value="ECO:0007669"/>
    <property type="project" value="UniProtKB-KW"/>
</dbReference>
<keyword evidence="2" id="KW-0963">Cytoplasm</keyword>
<dbReference type="SUPFAM" id="SSF54980">
    <property type="entry name" value="EF-G C-terminal domain-like"/>
    <property type="match status" value="2"/>
</dbReference>
<name>J9VD30_CRYN9</name>
<dbReference type="Gene3D" id="3.90.1430.10">
    <property type="entry name" value="Yeast translation eEF2 (G' domain)"/>
    <property type="match status" value="1"/>
</dbReference>
<dbReference type="Gene3D" id="3.30.230.10">
    <property type="match status" value="1"/>
</dbReference>
<dbReference type="Pfam" id="PF00009">
    <property type="entry name" value="GTP_EFTU"/>
    <property type="match status" value="1"/>
</dbReference>
<dbReference type="GO" id="GO:0005829">
    <property type="term" value="C:cytosol"/>
    <property type="evidence" value="ECO:0007669"/>
    <property type="project" value="TreeGrafter"/>
</dbReference>
<dbReference type="FunFam" id="3.40.50.300:FF:000746">
    <property type="entry name" value="Ribosome assembly protein 1"/>
    <property type="match status" value="1"/>
</dbReference>
<evidence type="ECO:0000256" key="1">
    <source>
        <dbReference type="ARBA" id="ARBA00004496"/>
    </source>
</evidence>
<comment type="subcellular location">
    <subcellularLocation>
        <location evidence="1">Cytoplasm</location>
    </subcellularLocation>
</comment>
<feature type="compositionally biased region" description="Basic and acidic residues" evidence="10">
    <location>
        <begin position="441"/>
        <end position="472"/>
    </location>
</feature>
<dbReference type="InterPro" id="IPR014721">
    <property type="entry name" value="Ribsml_uS5_D2-typ_fold_subgr"/>
</dbReference>
<dbReference type="GeneID" id="23883913"/>
<evidence type="ECO:0000256" key="10">
    <source>
        <dbReference type="SAM" id="MobiDB-lite"/>
    </source>
</evidence>
<dbReference type="GO" id="GO:0003924">
    <property type="term" value="F:GTPase activity"/>
    <property type="evidence" value="ECO:0007669"/>
    <property type="project" value="InterPro"/>
</dbReference>
<dbReference type="Proteomes" id="UP000010091">
    <property type="component" value="Chromosome 1"/>
</dbReference>
<dbReference type="GO" id="GO:0042256">
    <property type="term" value="P:cytosolic ribosome assembly"/>
    <property type="evidence" value="ECO:0007669"/>
    <property type="project" value="TreeGrafter"/>
</dbReference>
<evidence type="ECO:0000313" key="12">
    <source>
        <dbReference type="EMBL" id="AFR92182.1"/>
    </source>
</evidence>
<dbReference type="InterPro" id="IPR035647">
    <property type="entry name" value="EFG_III/V"/>
</dbReference>
<evidence type="ECO:0000256" key="6">
    <source>
        <dbReference type="ARBA" id="ARBA00023134"/>
    </source>
</evidence>
<dbReference type="CDD" id="cd04096">
    <property type="entry name" value="eEF2_snRNP_like_C"/>
    <property type="match status" value="1"/>
</dbReference>
<proteinExistence type="predicted"/>
<dbReference type="CDD" id="cd16268">
    <property type="entry name" value="EF2_II"/>
    <property type="match status" value="1"/>
</dbReference>